<dbReference type="EMBL" id="KK115216">
    <property type="protein sequence ID" value="KFM64469.1"/>
    <property type="molecule type" value="Genomic_DNA"/>
</dbReference>
<dbReference type="GO" id="GO:0005509">
    <property type="term" value="F:calcium ion binding"/>
    <property type="evidence" value="ECO:0007669"/>
    <property type="project" value="InterPro"/>
</dbReference>
<reference evidence="2 3" key="1">
    <citation type="submission" date="2013-11" db="EMBL/GenBank/DDBJ databases">
        <title>Genome sequencing of Stegodyphus mimosarum.</title>
        <authorList>
            <person name="Bechsgaard J."/>
        </authorList>
    </citation>
    <scope>NUCLEOTIDE SEQUENCE [LARGE SCALE GENOMIC DNA]</scope>
</reference>
<evidence type="ECO:0000259" key="1">
    <source>
        <dbReference type="PROSITE" id="PS50222"/>
    </source>
</evidence>
<dbReference type="InterPro" id="IPR011992">
    <property type="entry name" value="EF-hand-dom_pair"/>
</dbReference>
<evidence type="ECO:0000313" key="2">
    <source>
        <dbReference type="EMBL" id="KFM64469.1"/>
    </source>
</evidence>
<dbReference type="OrthoDB" id="6425025at2759"/>
<accession>A0A087TH80</accession>
<dbReference type="Gene3D" id="1.10.238.10">
    <property type="entry name" value="EF-hand"/>
    <property type="match status" value="1"/>
</dbReference>
<proteinExistence type="predicted"/>
<dbReference type="InterPro" id="IPR002048">
    <property type="entry name" value="EF_hand_dom"/>
</dbReference>
<feature type="non-terminal residue" evidence="2">
    <location>
        <position position="109"/>
    </location>
</feature>
<dbReference type="AlphaFoldDB" id="A0A087TH80"/>
<name>A0A087TH80_STEMI</name>
<evidence type="ECO:0000313" key="3">
    <source>
        <dbReference type="Proteomes" id="UP000054359"/>
    </source>
</evidence>
<keyword evidence="3" id="KW-1185">Reference proteome</keyword>
<dbReference type="Proteomes" id="UP000054359">
    <property type="component" value="Unassembled WGS sequence"/>
</dbReference>
<protein>
    <recommendedName>
        <fullName evidence="1">EF-hand domain-containing protein</fullName>
    </recommendedName>
</protein>
<organism evidence="2 3">
    <name type="scientific">Stegodyphus mimosarum</name>
    <name type="common">African social velvet spider</name>
    <dbReference type="NCBI Taxonomy" id="407821"/>
    <lineage>
        <taxon>Eukaryota</taxon>
        <taxon>Metazoa</taxon>
        <taxon>Ecdysozoa</taxon>
        <taxon>Arthropoda</taxon>
        <taxon>Chelicerata</taxon>
        <taxon>Arachnida</taxon>
        <taxon>Araneae</taxon>
        <taxon>Araneomorphae</taxon>
        <taxon>Entelegynae</taxon>
        <taxon>Eresoidea</taxon>
        <taxon>Eresidae</taxon>
        <taxon>Stegodyphus</taxon>
    </lineage>
</organism>
<dbReference type="PROSITE" id="PS50222">
    <property type="entry name" value="EF_HAND_2"/>
    <property type="match status" value="1"/>
</dbReference>
<feature type="non-terminal residue" evidence="2">
    <location>
        <position position="1"/>
    </location>
</feature>
<feature type="domain" description="EF-hand" evidence="1">
    <location>
        <begin position="39"/>
        <end position="74"/>
    </location>
</feature>
<gene>
    <name evidence="2" type="ORF">X975_11400</name>
</gene>
<sequence>DLPSESLNIHDKKEKLDENVRTTLCGEKIRSELKKYFNKNFKTIEKAFNAFDCEETGYLSTTELKKTLDSFCFPLSESQFHEVIKGIPVINNKIFYEDFINLYKKRPSE</sequence>
<dbReference type="SUPFAM" id="SSF47473">
    <property type="entry name" value="EF-hand"/>
    <property type="match status" value="1"/>
</dbReference>